<organism evidence="1 2">
    <name type="scientific">Streptomyces fuscichromogenes</name>
    <dbReference type="NCBI Taxonomy" id="1324013"/>
    <lineage>
        <taxon>Bacteria</taxon>
        <taxon>Bacillati</taxon>
        <taxon>Actinomycetota</taxon>
        <taxon>Actinomycetes</taxon>
        <taxon>Kitasatosporales</taxon>
        <taxon>Streptomycetaceae</taxon>
        <taxon>Streptomyces</taxon>
    </lineage>
</organism>
<comment type="caution">
    <text evidence="1">The sequence shown here is derived from an EMBL/GenBank/DDBJ whole genome shotgun (WGS) entry which is preliminary data.</text>
</comment>
<accession>A0A917XME6</accession>
<gene>
    <name evidence="1" type="ORF">GCM10011578_088980</name>
</gene>
<protein>
    <submittedName>
        <fullName evidence="1">Uncharacterized protein</fullName>
    </submittedName>
</protein>
<evidence type="ECO:0000313" key="1">
    <source>
        <dbReference type="EMBL" id="GGN41065.1"/>
    </source>
</evidence>
<keyword evidence="2" id="KW-1185">Reference proteome</keyword>
<evidence type="ECO:0000313" key="2">
    <source>
        <dbReference type="Proteomes" id="UP000653411"/>
    </source>
</evidence>
<name>A0A917XME6_9ACTN</name>
<proteinExistence type="predicted"/>
<dbReference type="EMBL" id="BMML01000033">
    <property type="protein sequence ID" value="GGN41065.1"/>
    <property type="molecule type" value="Genomic_DNA"/>
</dbReference>
<sequence>MTHQVITVPKIEVARYAAPRVTITPVTDVISAEPIPGRPKPGHYQGVLLNIRTGELQFHESTAHLEPWNKAWTAINDVPHQVWSRWNPGALFQSTGPHQWFEPVPELLSWTIDSGIPEWPYLNAAAANALLEEVAPVSQELLGSLFDGGGDLDWSAQSARAGRNMKRLFSRSRKAAGSETDADLVDFFEIVARFPQVYQPEMLCRPLDKLAEECEWPTRYLGVNEDWHGEIRSEFGKPYSDGSGIGLQVLGVRSWYRTILMNGDPRPLKEFEVWDGEHDRLTGSRITSTSTDTQVDAWVENEEENAARHGWRLLNVQEAAYQYREQLRSRDWDRLAVVGADIAALEEDTVPHAEKQLETRCAERTQLVAAAISWGCSDSEVAIRARVPRLAVRQLREGTGPLTGQLK</sequence>
<reference evidence="1" key="1">
    <citation type="journal article" date="2014" name="Int. J. Syst. Evol. Microbiol.">
        <title>Complete genome sequence of Corynebacterium casei LMG S-19264T (=DSM 44701T), isolated from a smear-ripened cheese.</title>
        <authorList>
            <consortium name="US DOE Joint Genome Institute (JGI-PGF)"/>
            <person name="Walter F."/>
            <person name="Albersmeier A."/>
            <person name="Kalinowski J."/>
            <person name="Ruckert C."/>
        </authorList>
    </citation>
    <scope>NUCLEOTIDE SEQUENCE</scope>
    <source>
        <strain evidence="1">CGMCC 4.7110</strain>
    </source>
</reference>
<dbReference type="Proteomes" id="UP000653411">
    <property type="component" value="Unassembled WGS sequence"/>
</dbReference>
<reference evidence="1" key="2">
    <citation type="submission" date="2020-09" db="EMBL/GenBank/DDBJ databases">
        <authorList>
            <person name="Sun Q."/>
            <person name="Zhou Y."/>
        </authorList>
    </citation>
    <scope>NUCLEOTIDE SEQUENCE</scope>
    <source>
        <strain evidence="1">CGMCC 4.7110</strain>
    </source>
</reference>
<dbReference type="AlphaFoldDB" id="A0A917XME6"/>
<dbReference type="RefSeq" id="WP_189268662.1">
    <property type="nucleotide sequence ID" value="NZ_BMML01000033.1"/>
</dbReference>